<protein>
    <submittedName>
        <fullName evidence="2">Uncharacterized protein</fullName>
    </submittedName>
</protein>
<keyword evidence="1" id="KW-1133">Transmembrane helix</keyword>
<evidence type="ECO:0000256" key="1">
    <source>
        <dbReference type="SAM" id="Phobius"/>
    </source>
</evidence>
<keyword evidence="1" id="KW-0812">Transmembrane</keyword>
<dbReference type="Proteomes" id="UP000594508">
    <property type="component" value="Chromosome"/>
</dbReference>
<proteinExistence type="predicted"/>
<organism evidence="2 3">
    <name type="scientific">Campylobacter concisus</name>
    <dbReference type="NCBI Taxonomy" id="199"/>
    <lineage>
        <taxon>Bacteria</taxon>
        <taxon>Pseudomonadati</taxon>
        <taxon>Campylobacterota</taxon>
        <taxon>Epsilonproteobacteria</taxon>
        <taxon>Campylobacterales</taxon>
        <taxon>Campylobacteraceae</taxon>
        <taxon>Campylobacter</taxon>
    </lineage>
</organism>
<feature type="transmembrane region" description="Helical" evidence="1">
    <location>
        <begin position="6"/>
        <end position="27"/>
    </location>
</feature>
<reference evidence="2 3" key="1">
    <citation type="journal article" date="2018" name="Emerg. Microbes Infect.">
        <title>Genomic analysis of oral Campylobacter concisus strains identified a potential bacterial molecular marker associated with active Crohn's disease.</title>
        <authorList>
            <person name="Liu F."/>
            <person name="Ma R."/>
            <person name="Tay C.Y.A."/>
            <person name="Octavia S."/>
            <person name="Lan R."/>
            <person name="Chung H.K.L."/>
            <person name="Riordan S.M."/>
            <person name="Grimm M.C."/>
            <person name="Leong R.W."/>
            <person name="Tanaka M.M."/>
            <person name="Connor S."/>
            <person name="Zhang L."/>
        </authorList>
    </citation>
    <scope>NUCLEOTIDE SEQUENCE [LARGE SCALE GENOMIC DNA]</scope>
    <source>
        <strain evidence="2 3">P1CDO2</strain>
    </source>
</reference>
<dbReference type="EMBL" id="CP060707">
    <property type="protein sequence ID" value="QPH90202.1"/>
    <property type="molecule type" value="Genomic_DNA"/>
</dbReference>
<accession>A0A7S9WR49</accession>
<dbReference type="RefSeq" id="WP_107915661.1">
    <property type="nucleotide sequence ID" value="NZ_CP060707.1"/>
</dbReference>
<evidence type="ECO:0000313" key="3">
    <source>
        <dbReference type="Proteomes" id="UP000594508"/>
    </source>
</evidence>
<evidence type="ECO:0000313" key="2">
    <source>
        <dbReference type="EMBL" id="QPH90202.1"/>
    </source>
</evidence>
<dbReference type="AlphaFoldDB" id="A0A7S9WR49"/>
<sequence>MEDLLNKAGFYFWVAVVGFVGGVLSLENDSHKPLHSGKAIINSIISAISSMFICWIFYEVTFYFMKENRFSLAIGGFFAWRGTAWISSTVDKVIDKKINSFDVGSDDFSQKPPRDFNF</sequence>
<feature type="transmembrane region" description="Helical" evidence="1">
    <location>
        <begin position="39"/>
        <end position="58"/>
    </location>
</feature>
<name>A0A7S9WR49_9BACT</name>
<keyword evidence="1" id="KW-0472">Membrane</keyword>
<gene>
    <name evidence="2" type="ORF">CVT00_01260</name>
</gene>